<reference evidence="6 7" key="1">
    <citation type="submission" date="2019-04" db="EMBL/GenBank/DDBJ databases">
        <authorList>
            <person name="Yang Y."/>
            <person name="Wei D."/>
        </authorList>
    </citation>
    <scope>NUCLEOTIDE SEQUENCE [LARGE SCALE GENOMIC DNA]</scope>
    <source>
        <strain evidence="6 7">L-1-4w-11</strain>
    </source>
</reference>
<evidence type="ECO:0000256" key="4">
    <source>
        <dbReference type="PROSITE-ProRule" id="PRU00335"/>
    </source>
</evidence>
<dbReference type="InterPro" id="IPR001647">
    <property type="entry name" value="HTH_TetR"/>
</dbReference>
<sequence length="180" mass="19244">MPFAKLSRPQIVDEALTLMRAEGLEAVTLRTVAARLDARAPSLYRHIADKEALHALMSERIFRDCLAAVPEGGDWAAWLRGFGHALWAGQSGTPGVLDLIRVRAQDDAVWRELRDEVTRALVSRGLDAATALVAQRSVQALVTGWSTLRRLPAGEGGGDAPLFAALDVLVAGWAARAGGA</sequence>
<evidence type="ECO:0000256" key="2">
    <source>
        <dbReference type="ARBA" id="ARBA00023125"/>
    </source>
</evidence>
<dbReference type="SUPFAM" id="SSF48498">
    <property type="entry name" value="Tetracyclin repressor-like, C-terminal domain"/>
    <property type="match status" value="1"/>
</dbReference>
<keyword evidence="1" id="KW-0805">Transcription regulation</keyword>
<evidence type="ECO:0000313" key="6">
    <source>
        <dbReference type="EMBL" id="TKD50669.1"/>
    </source>
</evidence>
<comment type="caution">
    <text evidence="6">The sequence shown here is derived from an EMBL/GenBank/DDBJ whole genome shotgun (WGS) entry which is preliminary data.</text>
</comment>
<name>A0A4U1L1I1_9SPHN</name>
<dbReference type="SUPFAM" id="SSF46689">
    <property type="entry name" value="Homeodomain-like"/>
    <property type="match status" value="1"/>
</dbReference>
<evidence type="ECO:0000256" key="3">
    <source>
        <dbReference type="ARBA" id="ARBA00023163"/>
    </source>
</evidence>
<dbReference type="InterPro" id="IPR036271">
    <property type="entry name" value="Tet_transcr_reg_TetR-rel_C_sf"/>
</dbReference>
<dbReference type="InterPro" id="IPR009057">
    <property type="entry name" value="Homeodomain-like_sf"/>
</dbReference>
<dbReference type="Proteomes" id="UP000309138">
    <property type="component" value="Unassembled WGS sequence"/>
</dbReference>
<dbReference type="GO" id="GO:0003700">
    <property type="term" value="F:DNA-binding transcription factor activity"/>
    <property type="evidence" value="ECO:0007669"/>
    <property type="project" value="TreeGrafter"/>
</dbReference>
<dbReference type="AlphaFoldDB" id="A0A4U1L1I1"/>
<dbReference type="PROSITE" id="PS50977">
    <property type="entry name" value="HTH_TETR_2"/>
    <property type="match status" value="1"/>
</dbReference>
<keyword evidence="3" id="KW-0804">Transcription</keyword>
<dbReference type="EMBL" id="SWKR01000002">
    <property type="protein sequence ID" value="TKD50669.1"/>
    <property type="molecule type" value="Genomic_DNA"/>
</dbReference>
<dbReference type="GO" id="GO:0000976">
    <property type="term" value="F:transcription cis-regulatory region binding"/>
    <property type="evidence" value="ECO:0007669"/>
    <property type="project" value="TreeGrafter"/>
</dbReference>
<gene>
    <name evidence="6" type="ORF">FBR43_07710</name>
</gene>
<evidence type="ECO:0000313" key="7">
    <source>
        <dbReference type="Proteomes" id="UP000309138"/>
    </source>
</evidence>
<dbReference type="Gene3D" id="1.10.357.10">
    <property type="entry name" value="Tetracycline Repressor, domain 2"/>
    <property type="match status" value="1"/>
</dbReference>
<protein>
    <submittedName>
        <fullName evidence="6">TetR family transcriptional regulator</fullName>
    </submittedName>
</protein>
<dbReference type="PANTHER" id="PTHR30055">
    <property type="entry name" value="HTH-TYPE TRANSCRIPTIONAL REGULATOR RUTR"/>
    <property type="match status" value="1"/>
</dbReference>
<evidence type="ECO:0000259" key="5">
    <source>
        <dbReference type="PROSITE" id="PS50977"/>
    </source>
</evidence>
<organism evidence="6 7">
    <name type="scientific">Sphingomonas baiyangensis</name>
    <dbReference type="NCBI Taxonomy" id="2572576"/>
    <lineage>
        <taxon>Bacteria</taxon>
        <taxon>Pseudomonadati</taxon>
        <taxon>Pseudomonadota</taxon>
        <taxon>Alphaproteobacteria</taxon>
        <taxon>Sphingomonadales</taxon>
        <taxon>Sphingomonadaceae</taxon>
        <taxon>Sphingomonas</taxon>
    </lineage>
</organism>
<feature type="domain" description="HTH tetR-type" evidence="5">
    <location>
        <begin position="5"/>
        <end position="65"/>
    </location>
</feature>
<dbReference type="RefSeq" id="WP_136942613.1">
    <property type="nucleotide sequence ID" value="NZ_SWKR01000002.1"/>
</dbReference>
<keyword evidence="2 4" id="KW-0238">DNA-binding</keyword>
<dbReference type="Pfam" id="PF00440">
    <property type="entry name" value="TetR_N"/>
    <property type="match status" value="1"/>
</dbReference>
<evidence type="ECO:0000256" key="1">
    <source>
        <dbReference type="ARBA" id="ARBA00023015"/>
    </source>
</evidence>
<feature type="DNA-binding region" description="H-T-H motif" evidence="4">
    <location>
        <begin position="28"/>
        <end position="47"/>
    </location>
</feature>
<keyword evidence="7" id="KW-1185">Reference proteome</keyword>
<dbReference type="OrthoDB" id="4541465at2"/>
<dbReference type="PANTHER" id="PTHR30055:SF151">
    <property type="entry name" value="TRANSCRIPTIONAL REGULATORY PROTEIN"/>
    <property type="match status" value="1"/>
</dbReference>
<accession>A0A4U1L1I1</accession>
<proteinExistence type="predicted"/>
<dbReference type="InterPro" id="IPR050109">
    <property type="entry name" value="HTH-type_TetR-like_transc_reg"/>
</dbReference>